<dbReference type="GO" id="GO:0032259">
    <property type="term" value="P:methylation"/>
    <property type="evidence" value="ECO:0007669"/>
    <property type="project" value="UniProtKB-KW"/>
</dbReference>
<evidence type="ECO:0000256" key="1">
    <source>
        <dbReference type="ARBA" id="ARBA00010633"/>
    </source>
</evidence>
<evidence type="ECO:0000256" key="3">
    <source>
        <dbReference type="ARBA" id="ARBA00022679"/>
    </source>
</evidence>
<keyword evidence="4" id="KW-0949">S-adenosyl-L-methionine</keyword>
<comment type="caution">
    <text evidence="7">The sequence shown here is derived from an EMBL/GenBank/DDBJ whole genome shotgun (WGS) entry which is preliminary data.</text>
</comment>
<sequence length="281" mass="31158">MNMPSDPRAQLFPQAPRICNLSTRKRHGNGSYPGRSFPHGASERRAAPQKGEPRGSRGSAVSVVEEMDPEDAEEVAAELQGKKMDGWNVLQIAAGTGLTAYIVWAGILMPGFRKVPLKLQVPYIPASAQQVKNVMRLFKGRSGKIVDLGSGDGRIVLEAYKQGFRPAVGYELNPWLLRLSSYRAWKAGCYGKVSYYKEDLWKVNLSDCQNVAVFLAPSVLMLLEKKLLMELPEEARVVAGRFPLPNWTHTDTAGEGVNQAWAYDVKMIRQLKKDELEGSPV</sequence>
<protein>
    <recommendedName>
        <fullName evidence="9">Protein FAM173A</fullName>
    </recommendedName>
</protein>
<evidence type="ECO:0000256" key="6">
    <source>
        <dbReference type="SAM" id="Phobius"/>
    </source>
</evidence>
<dbReference type="GO" id="GO:0005739">
    <property type="term" value="C:mitochondrion"/>
    <property type="evidence" value="ECO:0007669"/>
    <property type="project" value="TreeGrafter"/>
</dbReference>
<keyword evidence="6" id="KW-0812">Transmembrane</keyword>
<keyword evidence="2" id="KW-0489">Methyltransferase</keyword>
<organism evidence="7 8">
    <name type="scientific">Crotalus adamanteus</name>
    <name type="common">Eastern diamondback rattlesnake</name>
    <dbReference type="NCBI Taxonomy" id="8729"/>
    <lineage>
        <taxon>Eukaryota</taxon>
        <taxon>Metazoa</taxon>
        <taxon>Chordata</taxon>
        <taxon>Craniata</taxon>
        <taxon>Vertebrata</taxon>
        <taxon>Euteleostomi</taxon>
        <taxon>Lepidosauria</taxon>
        <taxon>Squamata</taxon>
        <taxon>Bifurcata</taxon>
        <taxon>Unidentata</taxon>
        <taxon>Episquamata</taxon>
        <taxon>Toxicofera</taxon>
        <taxon>Serpentes</taxon>
        <taxon>Colubroidea</taxon>
        <taxon>Viperidae</taxon>
        <taxon>Crotalinae</taxon>
        <taxon>Crotalus</taxon>
    </lineage>
</organism>
<proteinExistence type="inferred from homology"/>
<evidence type="ECO:0000256" key="4">
    <source>
        <dbReference type="ARBA" id="ARBA00022691"/>
    </source>
</evidence>
<dbReference type="Gene3D" id="3.40.50.150">
    <property type="entry name" value="Vaccinia Virus protein VP39"/>
    <property type="match status" value="1"/>
</dbReference>
<dbReference type="GO" id="GO:1905706">
    <property type="term" value="P:regulation of mitochondrial ATP synthesis coupled proton transport"/>
    <property type="evidence" value="ECO:0007669"/>
    <property type="project" value="TreeGrafter"/>
</dbReference>
<dbReference type="PANTHER" id="PTHR13610:SF5">
    <property type="entry name" value="ADENINE NUCLEOTIDE TRANSLOCASE LYSINE N-METHYLTRANSFERASE"/>
    <property type="match status" value="1"/>
</dbReference>
<keyword evidence="3" id="KW-0808">Transferase</keyword>
<gene>
    <name evidence="7" type="ORF">NXF25_016531</name>
</gene>
<feature type="region of interest" description="Disordered" evidence="5">
    <location>
        <begin position="1"/>
        <end position="67"/>
    </location>
</feature>
<keyword evidence="8" id="KW-1185">Reference proteome</keyword>
<dbReference type="Proteomes" id="UP001474421">
    <property type="component" value="Unassembled WGS sequence"/>
</dbReference>
<name>A0AAW1ATW0_CROAD</name>
<dbReference type="InterPro" id="IPR029063">
    <property type="entry name" value="SAM-dependent_MTases_sf"/>
</dbReference>
<accession>A0AAW1ATW0</accession>
<dbReference type="EMBL" id="JAOTOJ010000014">
    <property type="protein sequence ID" value="KAK9393269.1"/>
    <property type="molecule type" value="Genomic_DNA"/>
</dbReference>
<evidence type="ECO:0000256" key="5">
    <source>
        <dbReference type="SAM" id="MobiDB-lite"/>
    </source>
</evidence>
<evidence type="ECO:0000313" key="7">
    <source>
        <dbReference type="EMBL" id="KAK9393269.1"/>
    </source>
</evidence>
<evidence type="ECO:0000313" key="8">
    <source>
        <dbReference type="Proteomes" id="UP001474421"/>
    </source>
</evidence>
<evidence type="ECO:0000256" key="2">
    <source>
        <dbReference type="ARBA" id="ARBA00022603"/>
    </source>
</evidence>
<keyword evidence="6" id="KW-0472">Membrane</keyword>
<dbReference type="InterPro" id="IPR026170">
    <property type="entry name" value="FAM173A/B"/>
</dbReference>
<keyword evidence="6" id="KW-1133">Transmembrane helix</keyword>
<dbReference type="SUPFAM" id="SSF53335">
    <property type="entry name" value="S-adenosyl-L-methionine-dependent methyltransferases"/>
    <property type="match status" value="1"/>
</dbReference>
<feature type="transmembrane region" description="Helical" evidence="6">
    <location>
        <begin position="89"/>
        <end position="109"/>
    </location>
</feature>
<dbReference type="GO" id="GO:0016279">
    <property type="term" value="F:protein-lysine N-methyltransferase activity"/>
    <property type="evidence" value="ECO:0007669"/>
    <property type="project" value="InterPro"/>
</dbReference>
<comment type="similarity">
    <text evidence="1">Belongs to the ANT/ATPSC lysine N-methyltransferase family.</text>
</comment>
<evidence type="ECO:0008006" key="9">
    <source>
        <dbReference type="Google" id="ProtNLM"/>
    </source>
</evidence>
<dbReference type="AlphaFoldDB" id="A0AAW1ATW0"/>
<dbReference type="PANTHER" id="PTHR13610">
    <property type="entry name" value="METHYLTRANSFERASE DOMAIN-CONTAINING PROTEIN"/>
    <property type="match status" value="1"/>
</dbReference>
<feature type="compositionally biased region" description="Basic and acidic residues" evidence="5">
    <location>
        <begin position="41"/>
        <end position="55"/>
    </location>
</feature>
<reference evidence="7 8" key="1">
    <citation type="journal article" date="2024" name="Proc. Natl. Acad. Sci. U.S.A.">
        <title>The genetic regulatory architecture and epigenomic basis for age-related changes in rattlesnake venom.</title>
        <authorList>
            <person name="Hogan M.P."/>
            <person name="Holding M.L."/>
            <person name="Nystrom G.S."/>
            <person name="Colston T.J."/>
            <person name="Bartlett D.A."/>
            <person name="Mason A.J."/>
            <person name="Ellsworth S.A."/>
            <person name="Rautsaw R.M."/>
            <person name="Lawrence K.C."/>
            <person name="Strickland J.L."/>
            <person name="He B."/>
            <person name="Fraser P."/>
            <person name="Margres M.J."/>
            <person name="Gilbert D.M."/>
            <person name="Gibbs H.L."/>
            <person name="Parkinson C.L."/>
            <person name="Rokyta D.R."/>
        </authorList>
    </citation>
    <scope>NUCLEOTIDE SEQUENCE [LARGE SCALE GENOMIC DNA]</scope>
    <source>
        <strain evidence="7">DRR0105</strain>
    </source>
</reference>